<dbReference type="PIRSF" id="PIRSF006755">
    <property type="entry name" value="DTB_synth"/>
    <property type="match status" value="1"/>
</dbReference>
<keyword evidence="3 9" id="KW-0479">Metal-binding</keyword>
<evidence type="ECO:0000313" key="10">
    <source>
        <dbReference type="EMBL" id="PYE40760.1"/>
    </source>
</evidence>
<dbReference type="AlphaFoldDB" id="A0A2V4V7M4"/>
<comment type="similarity">
    <text evidence="9">Belongs to the dethiobiotin synthetase family.</text>
</comment>
<dbReference type="NCBIfam" id="TIGR00347">
    <property type="entry name" value="bioD"/>
    <property type="match status" value="1"/>
</dbReference>
<dbReference type="SUPFAM" id="SSF52540">
    <property type="entry name" value="P-loop containing nucleoside triphosphate hydrolases"/>
    <property type="match status" value="1"/>
</dbReference>
<dbReference type="GO" id="GO:0005829">
    <property type="term" value="C:cytosol"/>
    <property type="evidence" value="ECO:0007669"/>
    <property type="project" value="TreeGrafter"/>
</dbReference>
<feature type="binding site" evidence="9">
    <location>
        <position position="16"/>
    </location>
    <ligand>
        <name>Mg(2+)</name>
        <dbReference type="ChEBI" id="CHEBI:18420"/>
    </ligand>
</feature>
<dbReference type="InterPro" id="IPR004472">
    <property type="entry name" value="DTB_synth_BioD"/>
</dbReference>
<evidence type="ECO:0000256" key="3">
    <source>
        <dbReference type="ARBA" id="ARBA00022723"/>
    </source>
</evidence>
<evidence type="ECO:0000256" key="4">
    <source>
        <dbReference type="ARBA" id="ARBA00022741"/>
    </source>
</evidence>
<comment type="cofactor">
    <cofactor evidence="9">
        <name>Mg(2+)</name>
        <dbReference type="ChEBI" id="CHEBI:18420"/>
    </cofactor>
</comment>
<feature type="binding site" evidence="9">
    <location>
        <begin position="182"/>
        <end position="183"/>
    </location>
    <ligand>
        <name>ATP</name>
        <dbReference type="ChEBI" id="CHEBI:30616"/>
    </ligand>
</feature>
<evidence type="ECO:0000256" key="6">
    <source>
        <dbReference type="ARBA" id="ARBA00022840"/>
    </source>
</evidence>
<feature type="binding site" evidence="9">
    <location>
        <begin position="220"/>
        <end position="222"/>
    </location>
    <ligand>
        <name>ATP</name>
        <dbReference type="ChEBI" id="CHEBI:30616"/>
    </ligand>
</feature>
<evidence type="ECO:0000256" key="2">
    <source>
        <dbReference type="ARBA" id="ARBA00022598"/>
    </source>
</evidence>
<keyword evidence="5 9" id="KW-0093">Biotin biosynthesis</keyword>
<feature type="binding site" evidence="9">
    <location>
        <begin position="12"/>
        <end position="17"/>
    </location>
    <ligand>
        <name>ATP</name>
        <dbReference type="ChEBI" id="CHEBI:30616"/>
    </ligand>
</feature>
<accession>A0A2V4V7M4</accession>
<feature type="binding site" evidence="9">
    <location>
        <position position="57"/>
    </location>
    <ligand>
        <name>ATP</name>
        <dbReference type="ChEBI" id="CHEBI:30616"/>
    </ligand>
</feature>
<comment type="catalytic activity">
    <reaction evidence="8">
        <text>(7R,8S)-8-amino-7-(carboxyamino)nonanoate + ATP = (4R,5S)-dethiobiotin + ADP + phosphate + H(+)</text>
        <dbReference type="Rhea" id="RHEA:63684"/>
        <dbReference type="ChEBI" id="CHEBI:15378"/>
        <dbReference type="ChEBI" id="CHEBI:30616"/>
        <dbReference type="ChEBI" id="CHEBI:43474"/>
        <dbReference type="ChEBI" id="CHEBI:149470"/>
        <dbReference type="ChEBI" id="CHEBI:149473"/>
        <dbReference type="ChEBI" id="CHEBI:456216"/>
    </reaction>
</comment>
<keyword evidence="7 9" id="KW-0460">Magnesium</keyword>
<keyword evidence="1 9" id="KW-0963">Cytoplasm</keyword>
<dbReference type="EC" id="6.3.3.3" evidence="9"/>
<dbReference type="GO" id="GO:0000287">
    <property type="term" value="F:magnesium ion binding"/>
    <property type="evidence" value="ECO:0007669"/>
    <property type="project" value="UniProtKB-UniRule"/>
</dbReference>
<comment type="subunit">
    <text evidence="9">Homodimer.</text>
</comment>
<evidence type="ECO:0000256" key="7">
    <source>
        <dbReference type="ARBA" id="ARBA00022842"/>
    </source>
</evidence>
<dbReference type="PANTHER" id="PTHR43210:SF2">
    <property type="entry name" value="ATP-DEPENDENT DETHIOBIOTIN SYNTHETASE BIOD 2"/>
    <property type="match status" value="1"/>
</dbReference>
<dbReference type="InterPro" id="IPR027417">
    <property type="entry name" value="P-loop_NTPase"/>
</dbReference>
<keyword evidence="11" id="KW-1185">Reference proteome</keyword>
<feature type="binding site" evidence="9">
    <location>
        <position position="225"/>
    </location>
    <ligand>
        <name>ATP</name>
        <dbReference type="ChEBI" id="CHEBI:30616"/>
    </ligand>
</feature>
<keyword evidence="6 9" id="KW-0067">ATP-binding</keyword>
<evidence type="ECO:0000256" key="5">
    <source>
        <dbReference type="ARBA" id="ARBA00022756"/>
    </source>
</evidence>
<sequence>MSVLFVSGIDTDIGKTYATGIIAKSLMQQNVNVITQKLVQTGVTMNANTGEMGIADDIITHRQLMDIPLQPCDLDFTTCAHRYEKPASPHLATRLSGEVLDPELITNATKRLQADYDLVLLEGAGGLLVPITEHLLILDYIAIQGYPIILVTSGRLGSINHTLLSLEAIKARGLSVHSVIYNHIHDDADNTDTEIANSTVDFLQNYLAANYPKAHWVQIPALKNQMSVNTEMLNTEMLNTKTLSENYCLSLPEGFI</sequence>
<dbReference type="RefSeq" id="WP_110921751.1">
    <property type="nucleotide sequence ID" value="NZ_QJSU01000001.1"/>
</dbReference>
<feature type="active site" evidence="9">
    <location>
        <position position="37"/>
    </location>
</feature>
<dbReference type="CDD" id="cd03109">
    <property type="entry name" value="DTBS"/>
    <property type="match status" value="1"/>
</dbReference>
<organism evidence="10 11">
    <name type="scientific">Psychrobacter fozii</name>
    <dbReference type="NCBI Taxonomy" id="198480"/>
    <lineage>
        <taxon>Bacteria</taxon>
        <taxon>Pseudomonadati</taxon>
        <taxon>Pseudomonadota</taxon>
        <taxon>Gammaproteobacteria</taxon>
        <taxon>Moraxellales</taxon>
        <taxon>Moraxellaceae</taxon>
        <taxon>Psychrobacter</taxon>
    </lineage>
</organism>
<protein>
    <recommendedName>
        <fullName evidence="9">ATP-dependent dethiobiotin synthetase BioD</fullName>
        <ecNumber evidence="9">6.3.3.3</ecNumber>
    </recommendedName>
    <alternativeName>
        <fullName evidence="9">DTB synthetase</fullName>
        <shortName evidence="9">DTBS</shortName>
    </alternativeName>
    <alternativeName>
        <fullName evidence="9">Dethiobiotin synthase</fullName>
    </alternativeName>
</protein>
<name>A0A2V4V7M4_9GAMM</name>
<dbReference type="Proteomes" id="UP000247746">
    <property type="component" value="Unassembled WGS sequence"/>
</dbReference>
<dbReference type="GO" id="GO:0005524">
    <property type="term" value="F:ATP binding"/>
    <property type="evidence" value="ECO:0007669"/>
    <property type="project" value="UniProtKB-UniRule"/>
</dbReference>
<dbReference type="Pfam" id="PF13500">
    <property type="entry name" value="AAA_26"/>
    <property type="match status" value="1"/>
</dbReference>
<feature type="binding site" evidence="9">
    <location>
        <begin position="122"/>
        <end position="125"/>
    </location>
    <ligand>
        <name>ATP</name>
        <dbReference type="ChEBI" id="CHEBI:30616"/>
    </ligand>
</feature>
<dbReference type="OrthoDB" id="9802097at2"/>
<evidence type="ECO:0000256" key="9">
    <source>
        <dbReference type="HAMAP-Rule" id="MF_00336"/>
    </source>
</evidence>
<dbReference type="GO" id="GO:0004141">
    <property type="term" value="F:dethiobiotin synthase activity"/>
    <property type="evidence" value="ECO:0007669"/>
    <property type="project" value="UniProtKB-UniRule"/>
</dbReference>
<feature type="binding site" evidence="9">
    <location>
        <position position="122"/>
    </location>
    <ligand>
        <name>Mg(2+)</name>
        <dbReference type="ChEBI" id="CHEBI:18420"/>
    </ligand>
</feature>
<proteinExistence type="inferred from homology"/>
<gene>
    <name evidence="9" type="primary">bioD</name>
    <name evidence="10" type="ORF">DFP82_10173</name>
</gene>
<dbReference type="GO" id="GO:0009102">
    <property type="term" value="P:biotin biosynthetic process"/>
    <property type="evidence" value="ECO:0007669"/>
    <property type="project" value="UniProtKB-UniRule"/>
</dbReference>
<evidence type="ECO:0000256" key="8">
    <source>
        <dbReference type="ARBA" id="ARBA00047386"/>
    </source>
</evidence>
<dbReference type="UniPathway" id="UPA00078">
    <property type="reaction ID" value="UER00161"/>
</dbReference>
<comment type="pathway">
    <text evidence="9">Cofactor biosynthesis; biotin biosynthesis; biotin from 7,8-diaminononanoate: step 1/2.</text>
</comment>
<dbReference type="HAMAP" id="MF_00336">
    <property type="entry name" value="BioD"/>
    <property type="match status" value="1"/>
</dbReference>
<comment type="function">
    <text evidence="9">Catalyzes a mechanistically unusual reaction, the ATP-dependent insertion of CO2 between the N7 and N8 nitrogen atoms of 7,8-diaminopelargonic acid (DAPA, also called 7,8-diammoniononanoate) to form a ureido ring.</text>
</comment>
<keyword evidence="2 9" id="KW-0436">Ligase</keyword>
<dbReference type="EMBL" id="QJSU01000001">
    <property type="protein sequence ID" value="PYE40760.1"/>
    <property type="molecule type" value="Genomic_DNA"/>
</dbReference>
<dbReference type="PANTHER" id="PTHR43210">
    <property type="entry name" value="DETHIOBIOTIN SYNTHETASE"/>
    <property type="match status" value="1"/>
</dbReference>
<reference evidence="10 11" key="1">
    <citation type="submission" date="2018-06" db="EMBL/GenBank/DDBJ databases">
        <title>Genomic Encyclopedia of Type Strains, Phase III (KMG-III): the genomes of soil and plant-associated and newly described type strains.</title>
        <authorList>
            <person name="Whitman W."/>
        </authorList>
    </citation>
    <scope>NUCLEOTIDE SEQUENCE [LARGE SCALE GENOMIC DNA]</scope>
    <source>
        <strain evidence="10 11">CECT 5889</strain>
    </source>
</reference>
<comment type="catalytic activity">
    <reaction evidence="9">
        <text>(7R,8S)-7,8-diammoniononanoate + CO2 + ATP = (4R,5S)-dethiobiotin + ADP + phosphate + 3 H(+)</text>
        <dbReference type="Rhea" id="RHEA:15805"/>
        <dbReference type="ChEBI" id="CHEBI:15378"/>
        <dbReference type="ChEBI" id="CHEBI:16526"/>
        <dbReference type="ChEBI" id="CHEBI:30616"/>
        <dbReference type="ChEBI" id="CHEBI:43474"/>
        <dbReference type="ChEBI" id="CHEBI:149469"/>
        <dbReference type="ChEBI" id="CHEBI:149473"/>
        <dbReference type="ChEBI" id="CHEBI:456216"/>
        <dbReference type="EC" id="6.3.3.3"/>
    </reaction>
</comment>
<comment type="subcellular location">
    <subcellularLocation>
        <location evidence="9">Cytoplasm</location>
    </subcellularLocation>
</comment>
<feature type="binding site" evidence="9">
    <location>
        <position position="41"/>
    </location>
    <ligand>
        <name>substrate</name>
    </ligand>
</feature>
<evidence type="ECO:0000256" key="1">
    <source>
        <dbReference type="ARBA" id="ARBA00022490"/>
    </source>
</evidence>
<feature type="binding site" evidence="9">
    <location>
        <position position="57"/>
    </location>
    <ligand>
        <name>Mg(2+)</name>
        <dbReference type="ChEBI" id="CHEBI:18420"/>
    </ligand>
</feature>
<evidence type="ECO:0000313" key="11">
    <source>
        <dbReference type="Proteomes" id="UP000247746"/>
    </source>
</evidence>
<keyword evidence="4 9" id="KW-0547">Nucleotide-binding</keyword>
<dbReference type="Gene3D" id="3.40.50.300">
    <property type="entry name" value="P-loop containing nucleotide triphosphate hydrolases"/>
    <property type="match status" value="1"/>
</dbReference>
<comment type="caution">
    <text evidence="10">The sequence shown here is derived from an EMBL/GenBank/DDBJ whole genome shotgun (WGS) entry which is preliminary data.</text>
</comment>